<comment type="similarity">
    <text evidence="3 10">Belongs to the FKBP-type PPIase family.</text>
</comment>
<reference evidence="12 13" key="1">
    <citation type="submission" date="2018-05" db="EMBL/GenBank/DDBJ databases">
        <title>Genomic Encyclopedia of Type Strains, Phase IV (KMG-IV): sequencing the most valuable type-strain genomes for metagenomic binning, comparative biology and taxonomic classification.</title>
        <authorList>
            <person name="Goeker M."/>
        </authorList>
    </citation>
    <scope>NUCLEOTIDE SEQUENCE [LARGE SCALE GENOMIC DNA]</scope>
    <source>
        <strain evidence="12 13">DSM 25350</strain>
    </source>
</reference>
<dbReference type="GO" id="GO:0003755">
    <property type="term" value="F:peptidyl-prolyl cis-trans isomerase activity"/>
    <property type="evidence" value="ECO:0007669"/>
    <property type="project" value="UniProtKB-UniRule"/>
</dbReference>
<dbReference type="InterPro" id="IPR046357">
    <property type="entry name" value="PPIase_dom_sf"/>
</dbReference>
<organism evidence="12 13">
    <name type="scientific">Pleionea mediterranea</name>
    <dbReference type="NCBI Taxonomy" id="523701"/>
    <lineage>
        <taxon>Bacteria</taxon>
        <taxon>Pseudomonadati</taxon>
        <taxon>Pseudomonadota</taxon>
        <taxon>Gammaproteobacteria</taxon>
        <taxon>Oceanospirillales</taxon>
        <taxon>Pleioneaceae</taxon>
        <taxon>Pleionea</taxon>
    </lineage>
</organism>
<evidence type="ECO:0000256" key="5">
    <source>
        <dbReference type="ARBA" id="ARBA00023110"/>
    </source>
</evidence>
<dbReference type="GO" id="GO:0005737">
    <property type="term" value="C:cytoplasm"/>
    <property type="evidence" value="ECO:0007669"/>
    <property type="project" value="UniProtKB-SubCell"/>
</dbReference>
<evidence type="ECO:0000256" key="7">
    <source>
        <dbReference type="ARBA" id="ARBA00023235"/>
    </source>
</evidence>
<dbReference type="PANTHER" id="PTHR47861">
    <property type="entry name" value="FKBP-TYPE PEPTIDYL-PROLYL CIS-TRANS ISOMERASE SLYD"/>
    <property type="match status" value="1"/>
</dbReference>
<evidence type="ECO:0000313" key="13">
    <source>
        <dbReference type="Proteomes" id="UP000245790"/>
    </source>
</evidence>
<dbReference type="GO" id="GO:0042026">
    <property type="term" value="P:protein refolding"/>
    <property type="evidence" value="ECO:0007669"/>
    <property type="project" value="UniProtKB-ARBA"/>
</dbReference>
<dbReference type="RefSeq" id="WP_109763049.1">
    <property type="nucleotide sequence ID" value="NZ_QGGU01000004.1"/>
</dbReference>
<proteinExistence type="inferred from homology"/>
<keyword evidence="4" id="KW-0963">Cytoplasm</keyword>
<evidence type="ECO:0000256" key="1">
    <source>
        <dbReference type="ARBA" id="ARBA00000971"/>
    </source>
</evidence>
<dbReference type="PANTHER" id="PTHR47861:SF3">
    <property type="entry name" value="FKBP-TYPE PEPTIDYL-PROLYL CIS-TRANS ISOMERASE SLYD"/>
    <property type="match status" value="1"/>
</dbReference>
<feature type="domain" description="PPIase FKBP-type" evidence="11">
    <location>
        <begin position="6"/>
        <end position="83"/>
    </location>
</feature>
<gene>
    <name evidence="12" type="ORF">C8D97_104296</name>
</gene>
<dbReference type="InterPro" id="IPR001179">
    <property type="entry name" value="PPIase_FKBP_dom"/>
</dbReference>
<sequence>MIIEKGFVVAIDYTLKDEKGNVWETSEGDEPWIYLHGFGGIIPGLEPELTGKQQGDTFSMTLQPEQAYGVYDKDLANKVPRSAFADIDNLEQGLRLSAQTDDGETHSVTVTEITDDTVTVDANHPMAGQKVVVDVIVKEVRPATPEELEHGHAHVDGQCH</sequence>
<evidence type="ECO:0000256" key="4">
    <source>
        <dbReference type="ARBA" id="ARBA00022490"/>
    </source>
</evidence>
<keyword evidence="6" id="KW-0143">Chaperone</keyword>
<evidence type="ECO:0000259" key="11">
    <source>
        <dbReference type="PROSITE" id="PS50059"/>
    </source>
</evidence>
<evidence type="ECO:0000256" key="8">
    <source>
        <dbReference type="ARBA" id="ARBA00037071"/>
    </source>
</evidence>
<dbReference type="Pfam" id="PF00254">
    <property type="entry name" value="FKBP_C"/>
    <property type="match status" value="1"/>
</dbReference>
<dbReference type="AlphaFoldDB" id="A0A316FWX0"/>
<dbReference type="EMBL" id="QGGU01000004">
    <property type="protein sequence ID" value="PWK53078.1"/>
    <property type="molecule type" value="Genomic_DNA"/>
</dbReference>
<evidence type="ECO:0000256" key="9">
    <source>
        <dbReference type="PROSITE-ProRule" id="PRU00277"/>
    </source>
</evidence>
<accession>A0A316FWX0</accession>
<evidence type="ECO:0000256" key="2">
    <source>
        <dbReference type="ARBA" id="ARBA00004496"/>
    </source>
</evidence>
<comment type="catalytic activity">
    <reaction evidence="1 9 10">
        <text>[protein]-peptidylproline (omega=180) = [protein]-peptidylproline (omega=0)</text>
        <dbReference type="Rhea" id="RHEA:16237"/>
        <dbReference type="Rhea" id="RHEA-COMP:10747"/>
        <dbReference type="Rhea" id="RHEA-COMP:10748"/>
        <dbReference type="ChEBI" id="CHEBI:83833"/>
        <dbReference type="ChEBI" id="CHEBI:83834"/>
        <dbReference type="EC" id="5.2.1.8"/>
    </reaction>
</comment>
<protein>
    <recommendedName>
        <fullName evidence="10">Peptidyl-prolyl cis-trans isomerase</fullName>
        <ecNumber evidence="10">5.2.1.8</ecNumber>
    </recommendedName>
</protein>
<dbReference type="Proteomes" id="UP000245790">
    <property type="component" value="Unassembled WGS sequence"/>
</dbReference>
<comment type="caution">
    <text evidence="12">The sequence shown here is derived from an EMBL/GenBank/DDBJ whole genome shotgun (WGS) entry which is preliminary data.</text>
</comment>
<evidence type="ECO:0000256" key="10">
    <source>
        <dbReference type="RuleBase" id="RU003915"/>
    </source>
</evidence>
<comment type="function">
    <text evidence="8">Also involved in hydrogenase metallocenter assembly, probably by participating in the nickel insertion step. This function in hydrogenase biosynthesis requires chaperone activity and the presence of the metal-binding domain, but not PPIase activity.</text>
</comment>
<keyword evidence="5 9" id="KW-0697">Rotamase</keyword>
<dbReference type="Gene3D" id="3.10.50.40">
    <property type="match status" value="1"/>
</dbReference>
<evidence type="ECO:0000256" key="3">
    <source>
        <dbReference type="ARBA" id="ARBA00006577"/>
    </source>
</evidence>
<evidence type="ECO:0000313" key="12">
    <source>
        <dbReference type="EMBL" id="PWK53078.1"/>
    </source>
</evidence>
<dbReference type="PROSITE" id="PS00430">
    <property type="entry name" value="TONB_DEPENDENT_REC_1"/>
    <property type="match status" value="1"/>
</dbReference>
<evidence type="ECO:0000256" key="6">
    <source>
        <dbReference type="ARBA" id="ARBA00023186"/>
    </source>
</evidence>
<dbReference type="SUPFAM" id="SSF54534">
    <property type="entry name" value="FKBP-like"/>
    <property type="match status" value="1"/>
</dbReference>
<keyword evidence="7 9" id="KW-0413">Isomerase</keyword>
<dbReference type="PROSITE" id="PS50059">
    <property type="entry name" value="FKBP_PPIASE"/>
    <property type="match status" value="1"/>
</dbReference>
<dbReference type="InterPro" id="IPR010916">
    <property type="entry name" value="TonB_box_CS"/>
</dbReference>
<keyword evidence="13" id="KW-1185">Reference proteome</keyword>
<name>A0A316FWX0_9GAMM</name>
<dbReference type="OrthoDB" id="9808891at2"/>
<comment type="subcellular location">
    <subcellularLocation>
        <location evidence="2">Cytoplasm</location>
    </subcellularLocation>
</comment>
<dbReference type="EC" id="5.2.1.8" evidence="10"/>